<keyword evidence="1" id="KW-0614">Plasmid</keyword>
<dbReference type="RefSeq" id="WP_143044583.1">
    <property type="nucleotide sequence ID" value="NZ_CP065749.1"/>
</dbReference>
<accession>A0A7T3DHB1</accession>
<dbReference type="KEGG" id="dla:I6G47_32355"/>
<protein>
    <submittedName>
        <fullName evidence="1">Uncharacterized protein</fullName>
    </submittedName>
</protein>
<dbReference type="Proteomes" id="UP000595064">
    <property type="component" value="Plasmid unnamed"/>
</dbReference>
<gene>
    <name evidence="1" type="ORF">I6G47_32355</name>
</gene>
<name>A0A7T3DHB1_9BURK</name>
<reference evidence="1 2" key="1">
    <citation type="submission" date="2020-12" db="EMBL/GenBank/DDBJ databases">
        <title>FDA dAtabase for Regulatory Grade micrObial Sequences (FDA-ARGOS): Supporting development and validation of Infectious Disease Dx tests.</title>
        <authorList>
            <person name="Sproer C."/>
            <person name="Gronow S."/>
            <person name="Severitt S."/>
            <person name="Schroder I."/>
            <person name="Tallon L."/>
            <person name="Sadzewicz L."/>
            <person name="Zhao X."/>
            <person name="Boylan J."/>
            <person name="Ott S."/>
            <person name="Bowen H."/>
            <person name="Vavikolanu K."/>
            <person name="Mehta A."/>
            <person name="Aluvathingal J."/>
            <person name="Nadendla S."/>
            <person name="Lowell S."/>
            <person name="Myers T."/>
            <person name="Yan Y."/>
            <person name="Sichtig H."/>
        </authorList>
    </citation>
    <scope>NUCLEOTIDE SEQUENCE [LARGE SCALE GENOMIC DNA]</scope>
    <source>
        <strain evidence="1 2">FDAARGOS_890</strain>
        <plasmid evidence="1 2">unnamed</plasmid>
    </source>
</reference>
<dbReference type="AlphaFoldDB" id="A0A7T3DHB1"/>
<sequence length="76" mass="8520">MSHESKYEQRKRELVGCLGTSRALIRRIEEDERRDCVDAHRDAAELTALLELRCNEAFALAAPGSAQPTGVHQRDA</sequence>
<dbReference type="GeneID" id="94689066"/>
<proteinExistence type="predicted"/>
<geneLocation type="plasmid" evidence="1 2">
    <name>unnamed</name>
</geneLocation>
<evidence type="ECO:0000313" key="2">
    <source>
        <dbReference type="Proteomes" id="UP000595064"/>
    </source>
</evidence>
<keyword evidence="2" id="KW-1185">Reference proteome</keyword>
<organism evidence="1 2">
    <name type="scientific">Delftia lacustris</name>
    <dbReference type="NCBI Taxonomy" id="558537"/>
    <lineage>
        <taxon>Bacteria</taxon>
        <taxon>Pseudomonadati</taxon>
        <taxon>Pseudomonadota</taxon>
        <taxon>Betaproteobacteria</taxon>
        <taxon>Burkholderiales</taxon>
        <taxon>Comamonadaceae</taxon>
        <taxon>Delftia</taxon>
    </lineage>
</organism>
<evidence type="ECO:0000313" key="1">
    <source>
        <dbReference type="EMBL" id="QPS84847.1"/>
    </source>
</evidence>
<dbReference type="EMBL" id="CP065749">
    <property type="protein sequence ID" value="QPS84847.1"/>
    <property type="molecule type" value="Genomic_DNA"/>
</dbReference>